<dbReference type="GO" id="GO:0016405">
    <property type="term" value="F:CoA-ligase activity"/>
    <property type="evidence" value="ECO:0007669"/>
    <property type="project" value="TreeGrafter"/>
</dbReference>
<reference evidence="5 6" key="1">
    <citation type="submission" date="2016-07" db="EMBL/GenBank/DDBJ databases">
        <title>Pervasive Adenine N6-methylation of Active Genes in Fungi.</title>
        <authorList>
            <consortium name="DOE Joint Genome Institute"/>
            <person name="Mondo S.J."/>
            <person name="Dannebaum R.O."/>
            <person name="Kuo R.C."/>
            <person name="Labutti K."/>
            <person name="Haridas S."/>
            <person name="Kuo A."/>
            <person name="Salamov A."/>
            <person name="Ahrendt S.R."/>
            <person name="Lipzen A."/>
            <person name="Sullivan W."/>
            <person name="Andreopoulos W.B."/>
            <person name="Clum A."/>
            <person name="Lindquist E."/>
            <person name="Daum C."/>
            <person name="Ramamoorthy G.K."/>
            <person name="Gryganskyi A."/>
            <person name="Culley D."/>
            <person name="Magnuson J.K."/>
            <person name="James T.Y."/>
            <person name="O'Malley M.A."/>
            <person name="Stajich J.E."/>
            <person name="Spatafora J.W."/>
            <person name="Visel A."/>
            <person name="Grigoriev I.V."/>
        </authorList>
    </citation>
    <scope>NUCLEOTIDE SEQUENCE [LARGE SCALE GENOMIC DNA]</scope>
    <source>
        <strain evidence="5 6">ATCC 12442</strain>
    </source>
</reference>
<dbReference type="AlphaFoldDB" id="A0A1Y1W1R4"/>
<name>A0A1Y1W1R4_9FUNG</name>
<evidence type="ECO:0000256" key="2">
    <source>
        <dbReference type="ARBA" id="ARBA00022598"/>
    </source>
</evidence>
<dbReference type="InterPro" id="IPR025110">
    <property type="entry name" value="AMP-bd_C"/>
</dbReference>
<dbReference type="InterPro" id="IPR045851">
    <property type="entry name" value="AMP-bd_C_sf"/>
</dbReference>
<evidence type="ECO:0000313" key="6">
    <source>
        <dbReference type="Proteomes" id="UP000193922"/>
    </source>
</evidence>
<dbReference type="InterPro" id="IPR000873">
    <property type="entry name" value="AMP-dep_synth/lig_dom"/>
</dbReference>
<dbReference type="OrthoDB" id="10253115at2759"/>
<organism evidence="5 6">
    <name type="scientific">Linderina pennispora</name>
    <dbReference type="NCBI Taxonomy" id="61395"/>
    <lineage>
        <taxon>Eukaryota</taxon>
        <taxon>Fungi</taxon>
        <taxon>Fungi incertae sedis</taxon>
        <taxon>Zoopagomycota</taxon>
        <taxon>Kickxellomycotina</taxon>
        <taxon>Kickxellomycetes</taxon>
        <taxon>Kickxellales</taxon>
        <taxon>Kickxellaceae</taxon>
        <taxon>Linderina</taxon>
    </lineage>
</organism>
<dbReference type="InterPro" id="IPR020845">
    <property type="entry name" value="AMP-binding_CS"/>
</dbReference>
<dbReference type="Gene3D" id="3.40.50.12780">
    <property type="entry name" value="N-terminal domain of ligase-like"/>
    <property type="match status" value="1"/>
</dbReference>
<dbReference type="STRING" id="61395.A0A1Y1W1R4"/>
<dbReference type="RefSeq" id="XP_040741279.1">
    <property type="nucleotide sequence ID" value="XM_040884763.1"/>
</dbReference>
<dbReference type="EMBL" id="MCFD01000012">
    <property type="protein sequence ID" value="ORX67392.1"/>
    <property type="molecule type" value="Genomic_DNA"/>
</dbReference>
<accession>A0A1Y1W1R4</accession>
<keyword evidence="2" id="KW-0436">Ligase</keyword>
<dbReference type="InterPro" id="IPR042099">
    <property type="entry name" value="ANL_N_sf"/>
</dbReference>
<comment type="similarity">
    <text evidence="1">Belongs to the ATP-dependent AMP-binding enzyme family.</text>
</comment>
<dbReference type="Proteomes" id="UP000193922">
    <property type="component" value="Unassembled WGS sequence"/>
</dbReference>
<comment type="caution">
    <text evidence="5">The sequence shown here is derived from an EMBL/GenBank/DDBJ whole genome shotgun (WGS) entry which is preliminary data.</text>
</comment>
<evidence type="ECO:0000259" key="3">
    <source>
        <dbReference type="Pfam" id="PF00501"/>
    </source>
</evidence>
<feature type="domain" description="AMP-dependent synthetase/ligase" evidence="3">
    <location>
        <begin position="31"/>
        <end position="401"/>
    </location>
</feature>
<sequence length="553" mass="60288">MVLVSLLDRIDIPETNVANYVLDNCERIGGPDHTVFLDSATGYALTAAELRSYVRRLAAGLRQHFGIKRGDVVAIFASNSVNFPIVVYGVVASGATCTTVNPTYTPRELEHQLTDSQATMIVVGGGLLDTALEAFSHMDDSAKPKHILHMDEARTGKEDSIFSAMADETAGPVDDGLQPSDYSTTPAYICYSSGTTGLPKGVLLSHRNMVANAMQIQRVKELDLERSQGSRHEIFLGLAPFCHAYGLSYVLHSSVALGGTIVIMSRYSFDGFLKAIETHRITFAYLVPPLVCALSKDPRVDDYNVSSMHTVLSGGATLSPTLIEATQKRLPHVRVIQGYGMTEMSPAITMLATSHNEPASIGILMANCEAKVVDHDNNEVAAPGEPGELCFRGPNIMVGYLNNRRATEDIFDSDGFLHTGDIGYVDSKGFFFITDRKKEIIKFKGFQISPSELESILAEHPDIADAAVMPVYDDSQATEVPRGFFVMKDSGNNDQERAKAVVEWLHERVAGFKRLRGGFVIIDHIPRSPAGKIIRKSLREIQHVNLGKATVAA</sequence>
<evidence type="ECO:0000256" key="1">
    <source>
        <dbReference type="ARBA" id="ARBA00006432"/>
    </source>
</evidence>
<dbReference type="SUPFAM" id="SSF56801">
    <property type="entry name" value="Acetyl-CoA synthetase-like"/>
    <property type="match status" value="1"/>
</dbReference>
<evidence type="ECO:0000313" key="5">
    <source>
        <dbReference type="EMBL" id="ORX67392.1"/>
    </source>
</evidence>
<dbReference type="PANTHER" id="PTHR24096">
    <property type="entry name" value="LONG-CHAIN-FATTY-ACID--COA LIGASE"/>
    <property type="match status" value="1"/>
</dbReference>
<proteinExistence type="inferred from homology"/>
<dbReference type="Pfam" id="PF13193">
    <property type="entry name" value="AMP-binding_C"/>
    <property type="match status" value="1"/>
</dbReference>
<dbReference type="Gene3D" id="3.30.300.30">
    <property type="match status" value="1"/>
</dbReference>
<protein>
    <submittedName>
        <fullName evidence="5">Acetyl-CoA synthetase-like protein</fullName>
    </submittedName>
</protein>
<feature type="domain" description="AMP-binding enzyme C-terminal" evidence="4">
    <location>
        <begin position="452"/>
        <end position="532"/>
    </location>
</feature>
<dbReference type="FunFam" id="3.40.50.12780:FF:000003">
    <property type="entry name" value="Long-chain-fatty-acid--CoA ligase FadD"/>
    <property type="match status" value="1"/>
</dbReference>
<dbReference type="PANTHER" id="PTHR24096:SF149">
    <property type="entry name" value="AMP-BINDING DOMAIN-CONTAINING PROTEIN-RELATED"/>
    <property type="match status" value="1"/>
</dbReference>
<evidence type="ECO:0000259" key="4">
    <source>
        <dbReference type="Pfam" id="PF13193"/>
    </source>
</evidence>
<dbReference type="Pfam" id="PF00501">
    <property type="entry name" value="AMP-binding"/>
    <property type="match status" value="1"/>
</dbReference>
<dbReference type="GeneID" id="63801411"/>
<dbReference type="PROSITE" id="PS00455">
    <property type="entry name" value="AMP_BINDING"/>
    <property type="match status" value="1"/>
</dbReference>
<gene>
    <name evidence="5" type="ORF">DL89DRAFT_225601</name>
</gene>
<dbReference type="CDD" id="cd05911">
    <property type="entry name" value="Firefly_Luc_like"/>
    <property type="match status" value="1"/>
</dbReference>
<keyword evidence="6" id="KW-1185">Reference proteome</keyword>